<gene>
    <name evidence="2" type="ORF">DBV05_g6471</name>
</gene>
<feature type="compositionally biased region" description="Basic and acidic residues" evidence="1">
    <location>
        <begin position="262"/>
        <end position="273"/>
    </location>
</feature>
<sequence length="369" mass="40098">MAILEVPNHASGKSISQVSSHSVKQDPYSTDHSVPSGPLTHHTSTTKQPGKHLPGMQSRHPPSKSGFTSLPPSCTLHTSPERTSGSPILGSPTPTPSRSRLPPQSQSQPTPPAAPTTSIAKLTALRAGTVKRPVTSKLTSRSKRFKVPEPSQNTQSRDDIYVSHLATLPAAARTPREPTVALSGRGTTTSDVWAPLSSSHDSQSPDWYHWQPGYSPRPGYQPLDVRKPETVPRGEQEQQQRPYEGETSTPQQLRNNGAHTKPGPEEQGHKEDQSQDYSQEDVTTPYTARQTALQQPSSSKQVASSPLSQPDMPQLITVSLDKALMSRVRKVSVTTIVYELEPASNTAIHKNMANSVAALEKGPRKRRDV</sequence>
<evidence type="ECO:0000256" key="1">
    <source>
        <dbReference type="SAM" id="MobiDB-lite"/>
    </source>
</evidence>
<keyword evidence="3" id="KW-1185">Reference proteome</keyword>
<dbReference type="Proteomes" id="UP000325902">
    <property type="component" value="Unassembled WGS sequence"/>
</dbReference>
<evidence type="ECO:0000313" key="3">
    <source>
        <dbReference type="Proteomes" id="UP000325902"/>
    </source>
</evidence>
<reference evidence="2 3" key="1">
    <citation type="journal article" date="2019" name="Sci. Rep.">
        <title>A multi-omics analysis of the grapevine pathogen Lasiodiplodia theobromae reveals that temperature affects the expression of virulence- and pathogenicity-related genes.</title>
        <authorList>
            <person name="Felix C."/>
            <person name="Meneses R."/>
            <person name="Goncalves M.F.M."/>
            <person name="Tilleman L."/>
            <person name="Duarte A.S."/>
            <person name="Jorrin-Novo J.V."/>
            <person name="Van de Peer Y."/>
            <person name="Deforce D."/>
            <person name="Van Nieuwerburgh F."/>
            <person name="Esteves A.C."/>
            <person name="Alves A."/>
        </authorList>
    </citation>
    <scope>NUCLEOTIDE SEQUENCE [LARGE SCALE GENOMIC DNA]</scope>
    <source>
        <strain evidence="2 3">LA-SOL3</strain>
    </source>
</reference>
<proteinExistence type="predicted"/>
<dbReference type="EMBL" id="VCHE01000038">
    <property type="protein sequence ID" value="KAB2574861.1"/>
    <property type="molecule type" value="Genomic_DNA"/>
</dbReference>
<feature type="compositionally biased region" description="Low complexity" evidence="1">
    <location>
        <begin position="96"/>
        <end position="108"/>
    </location>
</feature>
<evidence type="ECO:0000313" key="2">
    <source>
        <dbReference type="EMBL" id="KAB2574861.1"/>
    </source>
</evidence>
<feature type="region of interest" description="Disordered" evidence="1">
    <location>
        <begin position="1"/>
        <end position="312"/>
    </location>
</feature>
<accession>A0A5N5DB15</accession>
<feature type="compositionally biased region" description="Polar residues" evidence="1">
    <location>
        <begin position="185"/>
        <end position="205"/>
    </location>
</feature>
<feature type="compositionally biased region" description="Polar residues" evidence="1">
    <location>
        <begin position="275"/>
        <end position="308"/>
    </location>
</feature>
<feature type="compositionally biased region" description="Basic and acidic residues" evidence="1">
    <location>
        <begin position="224"/>
        <end position="238"/>
    </location>
</feature>
<organism evidence="2 3">
    <name type="scientific">Lasiodiplodia theobromae</name>
    <dbReference type="NCBI Taxonomy" id="45133"/>
    <lineage>
        <taxon>Eukaryota</taxon>
        <taxon>Fungi</taxon>
        <taxon>Dikarya</taxon>
        <taxon>Ascomycota</taxon>
        <taxon>Pezizomycotina</taxon>
        <taxon>Dothideomycetes</taxon>
        <taxon>Dothideomycetes incertae sedis</taxon>
        <taxon>Botryosphaeriales</taxon>
        <taxon>Botryosphaeriaceae</taxon>
        <taxon>Lasiodiplodia</taxon>
    </lineage>
</organism>
<comment type="caution">
    <text evidence="2">The sequence shown here is derived from an EMBL/GenBank/DDBJ whole genome shotgun (WGS) entry which is preliminary data.</text>
</comment>
<dbReference type="AlphaFoldDB" id="A0A5N5DB15"/>
<feature type="compositionally biased region" description="Polar residues" evidence="1">
    <location>
        <begin position="11"/>
        <end position="33"/>
    </location>
</feature>
<protein>
    <submittedName>
        <fullName evidence="2">Uncharacterized protein</fullName>
    </submittedName>
</protein>
<feature type="compositionally biased region" description="Polar residues" evidence="1">
    <location>
        <begin position="239"/>
        <end position="258"/>
    </location>
</feature>
<feature type="compositionally biased region" description="Polar residues" evidence="1">
    <location>
        <begin position="65"/>
        <end position="86"/>
    </location>
</feature>
<name>A0A5N5DB15_9PEZI</name>